<dbReference type="Gene3D" id="2.120.10.30">
    <property type="entry name" value="TolB, C-terminal domain"/>
    <property type="match status" value="1"/>
</dbReference>
<dbReference type="EMBL" id="JBGFUD010013241">
    <property type="protein sequence ID" value="MFH4983667.1"/>
    <property type="molecule type" value="Genomic_DNA"/>
</dbReference>
<comment type="cofactor">
    <cofactor evidence="5">
        <name>Ca(2+)</name>
        <dbReference type="ChEBI" id="CHEBI:29108"/>
    </cofactor>
    <text evidence="5">Binds 2 calcium ions per subunit.</text>
</comment>
<comment type="similarity">
    <text evidence="1">Belongs to the paraoxonase family.</text>
</comment>
<accession>A0ABD6EX22</accession>
<keyword evidence="6" id="KW-1133">Transmembrane helix</keyword>
<sequence length="220" mass="25246">METCIDSVKRIVTWIFIAFGFSVAIRFLFLLDLNKRVYNHVPGDCRIVNKITNGSAGIELVDELGVAFITSGLAKVRGVQRVVGRIHMYNFTQNNRKFEANRIRIEGSEFDRRSFTPNGISSYVSNGRVTLYVINNRPGNHSVEVFSYDKDRNSLTHRKSIHDPTFTNPFDIAAVGPDRFFLTNYVYMDKRWAQLVELAFQTSFGSIVYYDGKKTSYLEK</sequence>
<evidence type="ECO:0000256" key="2">
    <source>
        <dbReference type="ARBA" id="ARBA00022801"/>
    </source>
</evidence>
<dbReference type="InterPro" id="IPR002640">
    <property type="entry name" value="Arylesterase"/>
</dbReference>
<keyword evidence="4" id="KW-0325">Glycoprotein</keyword>
<proteinExistence type="inferred from homology"/>
<evidence type="ECO:0000313" key="8">
    <source>
        <dbReference type="Proteomes" id="UP001608902"/>
    </source>
</evidence>
<dbReference type="PANTHER" id="PTHR11799">
    <property type="entry name" value="PARAOXONASE"/>
    <property type="match status" value="1"/>
</dbReference>
<organism evidence="7 8">
    <name type="scientific">Gnathostoma spinigerum</name>
    <dbReference type="NCBI Taxonomy" id="75299"/>
    <lineage>
        <taxon>Eukaryota</taxon>
        <taxon>Metazoa</taxon>
        <taxon>Ecdysozoa</taxon>
        <taxon>Nematoda</taxon>
        <taxon>Chromadorea</taxon>
        <taxon>Rhabditida</taxon>
        <taxon>Spirurina</taxon>
        <taxon>Gnathostomatomorpha</taxon>
        <taxon>Gnathostomatoidea</taxon>
        <taxon>Gnathostomatidae</taxon>
        <taxon>Gnathostoma</taxon>
    </lineage>
</organism>
<dbReference type="GO" id="GO:0016787">
    <property type="term" value="F:hydrolase activity"/>
    <property type="evidence" value="ECO:0007669"/>
    <property type="project" value="UniProtKB-KW"/>
</dbReference>
<keyword evidence="6" id="KW-0812">Transmembrane</keyword>
<feature type="binding site" evidence="5">
    <location>
        <position position="120"/>
    </location>
    <ligand>
        <name>Ca(2+)</name>
        <dbReference type="ChEBI" id="CHEBI:29108"/>
        <label>1</label>
        <note>catalytic</note>
    </ligand>
</feature>
<evidence type="ECO:0000256" key="6">
    <source>
        <dbReference type="SAM" id="Phobius"/>
    </source>
</evidence>
<dbReference type="Proteomes" id="UP001608902">
    <property type="component" value="Unassembled WGS sequence"/>
</dbReference>
<reference evidence="7 8" key="1">
    <citation type="submission" date="2024-08" db="EMBL/GenBank/DDBJ databases">
        <title>Gnathostoma spinigerum genome.</title>
        <authorList>
            <person name="Gonzalez-Bertolin B."/>
            <person name="Monzon S."/>
            <person name="Zaballos A."/>
            <person name="Jimenez P."/>
            <person name="Dekumyoy P."/>
            <person name="Varona S."/>
            <person name="Cuesta I."/>
            <person name="Sumanam S."/>
            <person name="Adisakwattana P."/>
            <person name="Gasser R.B."/>
            <person name="Hernandez-Gonzalez A."/>
            <person name="Young N.D."/>
            <person name="Perteguer M.J."/>
        </authorList>
    </citation>
    <scope>NUCLEOTIDE SEQUENCE [LARGE SCALE GENOMIC DNA]</scope>
    <source>
        <strain evidence="7">AL3</strain>
        <tissue evidence="7">Liver</tissue>
    </source>
</reference>
<keyword evidence="5" id="KW-0106">Calcium</keyword>
<keyword evidence="5" id="KW-0479">Metal-binding</keyword>
<evidence type="ECO:0000256" key="1">
    <source>
        <dbReference type="ARBA" id="ARBA00008595"/>
    </source>
</evidence>
<name>A0ABD6EX22_9BILA</name>
<dbReference type="Pfam" id="PF01731">
    <property type="entry name" value="Arylesterase"/>
    <property type="match status" value="1"/>
</dbReference>
<gene>
    <name evidence="7" type="ORF">AB6A40_010376</name>
</gene>
<evidence type="ECO:0000313" key="7">
    <source>
        <dbReference type="EMBL" id="MFH4983667.1"/>
    </source>
</evidence>
<dbReference type="InterPro" id="IPR011042">
    <property type="entry name" value="6-blade_b-propeller_TolB-like"/>
</dbReference>
<feature type="binding site" evidence="5">
    <location>
        <position position="171"/>
    </location>
    <ligand>
        <name>Ca(2+)</name>
        <dbReference type="ChEBI" id="CHEBI:29108"/>
        <label>1</label>
        <note>catalytic</note>
    </ligand>
</feature>
<keyword evidence="8" id="KW-1185">Reference proteome</keyword>
<keyword evidence="3" id="KW-1015">Disulfide bond</keyword>
<evidence type="ECO:0000256" key="5">
    <source>
        <dbReference type="PIRSR" id="PIRSR602640-2"/>
    </source>
</evidence>
<feature type="transmembrane region" description="Helical" evidence="6">
    <location>
        <begin position="12"/>
        <end position="31"/>
    </location>
</feature>
<keyword evidence="6" id="KW-0472">Membrane</keyword>
<evidence type="ECO:0000256" key="3">
    <source>
        <dbReference type="ARBA" id="ARBA00023157"/>
    </source>
</evidence>
<dbReference type="InterPro" id="IPR051288">
    <property type="entry name" value="Serum_paraoxonase/arylesterase"/>
</dbReference>
<protein>
    <submittedName>
        <fullName evidence="7">Uncharacterized protein</fullName>
    </submittedName>
</protein>
<dbReference type="SUPFAM" id="SSF63829">
    <property type="entry name" value="Calcium-dependent phosphotriesterase"/>
    <property type="match status" value="1"/>
</dbReference>
<comment type="caution">
    <text evidence="7">The sequence shown here is derived from an EMBL/GenBank/DDBJ whole genome shotgun (WGS) entry which is preliminary data.</text>
</comment>
<dbReference type="AlphaFoldDB" id="A0ABD6EX22"/>
<keyword evidence="2" id="KW-0378">Hydrolase</keyword>
<dbReference type="PANTHER" id="PTHR11799:SF28">
    <property type="entry name" value="MECHANOSENSORY ABNORMALITY PROTEIN 6"/>
    <property type="match status" value="1"/>
</dbReference>
<evidence type="ECO:0000256" key="4">
    <source>
        <dbReference type="ARBA" id="ARBA00023180"/>
    </source>
</evidence>